<evidence type="ECO:0000256" key="2">
    <source>
        <dbReference type="SAM" id="Phobius"/>
    </source>
</evidence>
<evidence type="ECO:0000313" key="4">
    <source>
        <dbReference type="EMBL" id="CAC5362383.1"/>
    </source>
</evidence>
<proteinExistence type="predicted"/>
<name>A0A6J8A926_MYTCO</name>
<dbReference type="Proteomes" id="UP000507470">
    <property type="component" value="Unassembled WGS sequence"/>
</dbReference>
<gene>
    <name evidence="4" type="ORF">MCOR_4155</name>
</gene>
<feature type="transmembrane region" description="Helical" evidence="2">
    <location>
        <begin position="292"/>
        <end position="318"/>
    </location>
</feature>
<keyword evidence="2" id="KW-0472">Membrane</keyword>
<keyword evidence="2" id="KW-0812">Transmembrane</keyword>
<organism evidence="4 5">
    <name type="scientific">Mytilus coruscus</name>
    <name type="common">Sea mussel</name>
    <dbReference type="NCBI Taxonomy" id="42192"/>
    <lineage>
        <taxon>Eukaryota</taxon>
        <taxon>Metazoa</taxon>
        <taxon>Spiralia</taxon>
        <taxon>Lophotrochozoa</taxon>
        <taxon>Mollusca</taxon>
        <taxon>Bivalvia</taxon>
        <taxon>Autobranchia</taxon>
        <taxon>Pteriomorphia</taxon>
        <taxon>Mytilida</taxon>
        <taxon>Mytiloidea</taxon>
        <taxon>Mytilidae</taxon>
        <taxon>Mytilinae</taxon>
        <taxon>Mytilus</taxon>
    </lineage>
</organism>
<dbReference type="EMBL" id="CACVKT020000743">
    <property type="protein sequence ID" value="CAC5362383.1"/>
    <property type="molecule type" value="Genomic_DNA"/>
</dbReference>
<feature type="compositionally biased region" description="Polar residues" evidence="1">
    <location>
        <begin position="470"/>
        <end position="481"/>
    </location>
</feature>
<dbReference type="Pfam" id="PF23069">
    <property type="entry name" value="DUF7042"/>
    <property type="match status" value="1"/>
</dbReference>
<evidence type="ECO:0000256" key="1">
    <source>
        <dbReference type="SAM" id="MobiDB-lite"/>
    </source>
</evidence>
<keyword evidence="2" id="KW-1133">Transmembrane helix</keyword>
<evidence type="ECO:0000259" key="3">
    <source>
        <dbReference type="Pfam" id="PF23069"/>
    </source>
</evidence>
<sequence length="481" mass="53332">MNEIVLYSTGCDYPYALQNSSWYDNERGLLSFTSDEMSGYIVQSYSSSVTEWSCHSVINDYIISKGKTTVYLFGSNQDVYICMKMTTITESSFSYYVMSDKEVNANNERVYIISSGTVVSNVDSICQTSSSLGDEEYNVMVKQGYEQDAKQYCPSVFLGNFFYTYDNGTGTSCGTGSEWDVCTNRTTMKFNYTQCATIIAYSDTEVFCVASVASSNVIYLTVFNNGIVDSVSFYRFTCMTISSSGSSLSVSLQKGKCDKGQSPTVRPTGGALATLTPYSFDGDSSMENTTTAIASIIGALIAVLLTIIIIVVLFFGYIKFKEKKKKTHPEQHMGPTGKIVHPEQHMGPTGKIVHPEQHMGPTSKIVHPEQHMEPTGKIVYLTQHMGPTGKIVYPEQQMGPTGKIVYPEQHLGLTGKIVYPEQHMGPTAYFVREFTFERIQNKLRRENESFPDSACTSVLTIDDKNEPPKLQQNSITDTAAN</sequence>
<protein>
    <recommendedName>
        <fullName evidence="3">DUF7042 domain-containing protein</fullName>
    </recommendedName>
</protein>
<dbReference type="AlphaFoldDB" id="A0A6J8A926"/>
<reference evidence="4 5" key="1">
    <citation type="submission" date="2020-06" db="EMBL/GenBank/DDBJ databases">
        <authorList>
            <person name="Li R."/>
            <person name="Bekaert M."/>
        </authorList>
    </citation>
    <scope>NUCLEOTIDE SEQUENCE [LARGE SCALE GENOMIC DNA]</scope>
    <source>
        <strain evidence="5">wild</strain>
    </source>
</reference>
<keyword evidence="5" id="KW-1185">Reference proteome</keyword>
<feature type="domain" description="DUF7042" evidence="3">
    <location>
        <begin position="151"/>
        <end position="266"/>
    </location>
</feature>
<dbReference type="OrthoDB" id="6124869at2759"/>
<dbReference type="InterPro" id="IPR055470">
    <property type="entry name" value="DUF7042"/>
</dbReference>
<accession>A0A6J8A926</accession>
<feature type="region of interest" description="Disordered" evidence="1">
    <location>
        <begin position="460"/>
        <end position="481"/>
    </location>
</feature>
<evidence type="ECO:0000313" key="5">
    <source>
        <dbReference type="Proteomes" id="UP000507470"/>
    </source>
</evidence>